<dbReference type="InterPro" id="IPR013088">
    <property type="entry name" value="Znf_NHR/GATA"/>
</dbReference>
<dbReference type="InterPro" id="IPR001723">
    <property type="entry name" value="Nuclear_hrmn_rcpt"/>
</dbReference>
<dbReference type="GO" id="GO:0043565">
    <property type="term" value="F:sequence-specific DNA binding"/>
    <property type="evidence" value="ECO:0007669"/>
    <property type="project" value="InterPro"/>
</dbReference>
<evidence type="ECO:0000313" key="15">
    <source>
        <dbReference type="WormBase" id="SRAE_0000030600"/>
    </source>
</evidence>
<feature type="domain" description="NR LBD" evidence="11">
    <location>
        <begin position="444"/>
        <end position="800"/>
    </location>
</feature>
<dbReference type="GO" id="GO:0008270">
    <property type="term" value="F:zinc ion binding"/>
    <property type="evidence" value="ECO:0007669"/>
    <property type="project" value="UniProtKB-KW"/>
</dbReference>
<comment type="subcellular location">
    <subcellularLocation>
        <location evidence="1">Nucleus</location>
    </subcellularLocation>
</comment>
<evidence type="ECO:0000313" key="13">
    <source>
        <dbReference type="Proteomes" id="UP000035682"/>
    </source>
</evidence>
<dbReference type="Proteomes" id="UP000035682">
    <property type="component" value="Unplaced"/>
</dbReference>
<evidence type="ECO:0000256" key="6">
    <source>
        <dbReference type="ARBA" id="ARBA00023125"/>
    </source>
</evidence>
<dbReference type="OrthoDB" id="10006908at2759"/>
<dbReference type="GO" id="GO:0003700">
    <property type="term" value="F:DNA-binding transcription factor activity"/>
    <property type="evidence" value="ECO:0007669"/>
    <property type="project" value="InterPro"/>
</dbReference>
<dbReference type="SUPFAM" id="SSF48508">
    <property type="entry name" value="Nuclear receptor ligand-binding domain"/>
    <property type="match status" value="1"/>
</dbReference>
<dbReference type="CTD" id="36373546"/>
<dbReference type="PRINTS" id="PR00398">
    <property type="entry name" value="STRDHORMONER"/>
</dbReference>
<proteinExistence type="predicted"/>
<dbReference type="EMBL" id="LN609406">
    <property type="protein sequence ID" value="CEF61178.1"/>
    <property type="molecule type" value="Genomic_DNA"/>
</dbReference>
<evidence type="ECO:0000259" key="10">
    <source>
        <dbReference type="PROSITE" id="PS51030"/>
    </source>
</evidence>
<keyword evidence="5" id="KW-0805">Transcription regulation</keyword>
<dbReference type="GeneID" id="36373546"/>
<dbReference type="InterPro" id="IPR001628">
    <property type="entry name" value="Znf_hrmn_rcpt"/>
</dbReference>
<evidence type="ECO:0000256" key="3">
    <source>
        <dbReference type="ARBA" id="ARBA00022771"/>
    </source>
</evidence>
<keyword evidence="4" id="KW-0862">Zinc</keyword>
<dbReference type="InterPro" id="IPR050200">
    <property type="entry name" value="Nuclear_hormone_rcpt_NR3"/>
</dbReference>
<dbReference type="GO" id="GO:0005634">
    <property type="term" value="C:nucleus"/>
    <property type="evidence" value="ECO:0007669"/>
    <property type="project" value="UniProtKB-SubCell"/>
</dbReference>
<dbReference type="SMART" id="SM00430">
    <property type="entry name" value="HOLI"/>
    <property type="match status" value="1"/>
</dbReference>
<dbReference type="InterPro" id="IPR035500">
    <property type="entry name" value="NHR-like_dom_sf"/>
</dbReference>
<dbReference type="Pfam" id="PF00105">
    <property type="entry name" value="zf-C4"/>
    <property type="match status" value="1"/>
</dbReference>
<keyword evidence="13" id="KW-1185">Reference proteome</keyword>
<dbReference type="PANTHER" id="PTHR48092">
    <property type="entry name" value="KNIRPS-RELATED PROTEIN-RELATED"/>
    <property type="match status" value="1"/>
</dbReference>
<gene>
    <name evidence="12 14 15" type="ORF">SRAE_0000030600</name>
</gene>
<reference evidence="14" key="3">
    <citation type="submission" date="2020-12" db="UniProtKB">
        <authorList>
            <consortium name="WormBaseParasite"/>
        </authorList>
    </citation>
    <scope>IDENTIFICATION</scope>
</reference>
<dbReference type="Gene3D" id="1.10.565.10">
    <property type="entry name" value="Retinoid X Receptor"/>
    <property type="match status" value="1"/>
</dbReference>
<dbReference type="AlphaFoldDB" id="A0A090MSG1"/>
<dbReference type="GO" id="GO:0006357">
    <property type="term" value="P:regulation of transcription by RNA polymerase II"/>
    <property type="evidence" value="ECO:0007669"/>
    <property type="project" value="UniProtKB-ARBA"/>
</dbReference>
<sequence>MNYLQLNSRNSLSTQNLLNKNFNSTNSNINNNFNDPNQFLIRLPVIRYYGTALNYELSVMSNNISLSFNTLQSEYSNNLNQNTALALYYYYLQNSNILQNVNYNLENFIDNNNTIQRQFENSISKFFFLPNFSSSLMDDKETSITNSCIKLSDFFIKKEKNCTEVKEDKLLTKMNDSADLLLHNLKYPLSYKSFSSYQPFLMDQKISHMKNSKSILKVSSSPIKENTYNDSIILSTIKKFGWVKHYGIDIDNLYQFSKNNCLEKTDNCNIFHSSKKYIIKNEIDHNTFVCAICSDKSSGLHYGIYTCEGCKGFFKRTVQNKRVYSCVSGSGCCPMTKEQRNRCQYCRFKKCLKQGMVLEAVREDRMPGGRNGSAIYNLYKLKYRKNKRSNGSEMKDDNNKNKCLLNVNNCDEDDGSRLPRKWSRQEVPNICSPSQSSSSISSISSSEITKNLPAAPSIESVCDPESIERFKATPTPRNLIHEMIEIDRLDSLINLKGLRVASNNALLNHEEEPIPACQRLSRIGDEIVEQLVEWTKMLPFYNDLPVEIHTHLLTQRWAELVLLSACYYAISNCSPINESNVQSTVNKKENHNYISHSPLSHSSSSSVFSEDDISLTNFNSHVPQSVNGLTEGHDEISFSDPSINLILLQKRLSLIMHKDIPMEHVLTEAGPLVEKFTALLNSFAKLKITYEAYVCLKAITLLHYTPPSNCINKIGTTIDGNGRISQNLNIKKVSIIQDQFVKALQIHLSQCEDGPRLTDILTWLPMLHQASSVLLHSKMFYVPFLICKSPQSIAASSISNVNTESISDTDSEK</sequence>
<keyword evidence="8 12" id="KW-0675">Receptor</keyword>
<evidence type="ECO:0000256" key="4">
    <source>
        <dbReference type="ARBA" id="ARBA00022833"/>
    </source>
</evidence>
<keyword evidence="9" id="KW-0539">Nucleus</keyword>
<keyword evidence="2" id="KW-0479">Metal-binding</keyword>
<dbReference type="PROSITE" id="PS00031">
    <property type="entry name" value="NUCLEAR_REC_DBD_1"/>
    <property type="match status" value="1"/>
</dbReference>
<evidence type="ECO:0000313" key="14">
    <source>
        <dbReference type="WBParaSite" id="SRAE_0000030600.1"/>
    </source>
</evidence>
<dbReference type="FunFam" id="3.30.50.10:FF:000006">
    <property type="entry name" value="Nuclear receptor subfamily 5 group A member"/>
    <property type="match status" value="1"/>
</dbReference>
<dbReference type="WBParaSite" id="SRAE_0000030600.1">
    <property type="protein sequence ID" value="SRAE_0000030600.1"/>
    <property type="gene ID" value="WBGene00256048"/>
</dbReference>
<evidence type="ECO:0000256" key="2">
    <source>
        <dbReference type="ARBA" id="ARBA00022723"/>
    </source>
</evidence>
<organism evidence="12">
    <name type="scientific">Strongyloides ratti</name>
    <name type="common">Parasitic roundworm</name>
    <dbReference type="NCBI Taxonomy" id="34506"/>
    <lineage>
        <taxon>Eukaryota</taxon>
        <taxon>Metazoa</taxon>
        <taxon>Ecdysozoa</taxon>
        <taxon>Nematoda</taxon>
        <taxon>Chromadorea</taxon>
        <taxon>Rhabditida</taxon>
        <taxon>Tylenchina</taxon>
        <taxon>Panagrolaimomorpha</taxon>
        <taxon>Strongyloidoidea</taxon>
        <taxon>Strongyloididae</taxon>
        <taxon>Strongyloides</taxon>
    </lineage>
</organism>
<dbReference type="PROSITE" id="PS51843">
    <property type="entry name" value="NR_LBD"/>
    <property type="match status" value="1"/>
</dbReference>
<evidence type="ECO:0000256" key="9">
    <source>
        <dbReference type="ARBA" id="ARBA00023242"/>
    </source>
</evidence>
<dbReference type="InterPro" id="IPR000536">
    <property type="entry name" value="Nucl_hrmn_rcpt_lig-bd"/>
</dbReference>
<keyword evidence="3" id="KW-0863">Zinc-finger</keyword>
<dbReference type="PRINTS" id="PR00047">
    <property type="entry name" value="STROIDFINGER"/>
</dbReference>
<dbReference type="RefSeq" id="XP_024500387.1">
    <property type="nucleotide sequence ID" value="XM_024646179.1"/>
</dbReference>
<evidence type="ECO:0000256" key="1">
    <source>
        <dbReference type="ARBA" id="ARBA00004123"/>
    </source>
</evidence>
<dbReference type="Gene3D" id="3.30.50.10">
    <property type="entry name" value="Erythroid Transcription Factor GATA-1, subunit A"/>
    <property type="match status" value="1"/>
</dbReference>
<dbReference type="SUPFAM" id="SSF57716">
    <property type="entry name" value="Glucocorticoid receptor-like (DNA-binding domain)"/>
    <property type="match status" value="1"/>
</dbReference>
<keyword evidence="7" id="KW-0804">Transcription</keyword>
<keyword evidence="6" id="KW-0238">DNA-binding</keyword>
<dbReference type="PROSITE" id="PS51030">
    <property type="entry name" value="NUCLEAR_REC_DBD_2"/>
    <property type="match status" value="1"/>
</dbReference>
<dbReference type="WormBase" id="SRAE_0000030600">
    <property type="protein sequence ID" value="SRP05814"/>
    <property type="gene ID" value="WBGene00256048"/>
</dbReference>
<dbReference type="SMART" id="SM00399">
    <property type="entry name" value="ZnF_C4"/>
    <property type="match status" value="1"/>
</dbReference>
<evidence type="ECO:0000256" key="8">
    <source>
        <dbReference type="ARBA" id="ARBA00023170"/>
    </source>
</evidence>
<evidence type="ECO:0000259" key="11">
    <source>
        <dbReference type="PROSITE" id="PS51843"/>
    </source>
</evidence>
<evidence type="ECO:0000256" key="5">
    <source>
        <dbReference type="ARBA" id="ARBA00023015"/>
    </source>
</evidence>
<name>A0A090MSG1_STRRB</name>
<reference evidence="12" key="2">
    <citation type="submission" date="2014-09" db="EMBL/GenBank/DDBJ databases">
        <authorList>
            <person name="Aslett A.Martin."/>
        </authorList>
    </citation>
    <scope>NUCLEOTIDE SEQUENCE</scope>
    <source>
        <strain evidence="12">ED321 Heterogonic</strain>
    </source>
</reference>
<reference evidence="13" key="1">
    <citation type="submission" date="2014-09" db="EMBL/GenBank/DDBJ databases">
        <authorList>
            <person name="Martin A.A."/>
        </authorList>
    </citation>
    <scope>NUCLEOTIDE SEQUENCE</scope>
    <source>
        <strain evidence="13">ED321</strain>
    </source>
</reference>
<protein>
    <submittedName>
        <fullName evidence="12 14">Nuclear receptor subfamily 6 group A member 1</fullName>
    </submittedName>
</protein>
<feature type="domain" description="Nuclear receptor" evidence="10">
    <location>
        <begin position="287"/>
        <end position="363"/>
    </location>
</feature>
<evidence type="ECO:0000256" key="7">
    <source>
        <dbReference type="ARBA" id="ARBA00023163"/>
    </source>
</evidence>
<evidence type="ECO:0000313" key="12">
    <source>
        <dbReference type="EMBL" id="CEF61178.1"/>
    </source>
</evidence>
<accession>A0A090MSG1</accession>